<dbReference type="AlphaFoldDB" id="A0A2P2LCV5"/>
<name>A0A2P2LCV5_RHIMU</name>
<dbReference type="PANTHER" id="PTHR37734">
    <property type="entry name" value="LARGE RIBOSOMAL RNA SUBUNIT ACCUMULATION PROTEIN YCED HOMOLOG 2, CHLOROPLASTIC"/>
    <property type="match status" value="1"/>
</dbReference>
<dbReference type="InterPro" id="IPR003772">
    <property type="entry name" value="YceD"/>
</dbReference>
<reference evidence="1" key="1">
    <citation type="submission" date="2018-02" db="EMBL/GenBank/DDBJ databases">
        <title>Rhizophora mucronata_Transcriptome.</title>
        <authorList>
            <person name="Meera S.P."/>
            <person name="Sreeshan A."/>
            <person name="Augustine A."/>
        </authorList>
    </citation>
    <scope>NUCLEOTIDE SEQUENCE</scope>
    <source>
        <tissue evidence="1">Leaf</tissue>
    </source>
</reference>
<evidence type="ECO:0000313" key="1">
    <source>
        <dbReference type="EMBL" id="MBX15803.1"/>
    </source>
</evidence>
<protein>
    <submittedName>
        <fullName evidence="1">Uncharacterized protein LOC105641023 isoform X1</fullName>
    </submittedName>
</protein>
<dbReference type="InterPro" id="IPR044985">
    <property type="entry name" value="YceD_plant"/>
</dbReference>
<accession>A0A2P2LCV5</accession>
<organism evidence="1">
    <name type="scientific">Rhizophora mucronata</name>
    <name type="common">Asiatic mangrove</name>
    <dbReference type="NCBI Taxonomy" id="61149"/>
    <lineage>
        <taxon>Eukaryota</taxon>
        <taxon>Viridiplantae</taxon>
        <taxon>Streptophyta</taxon>
        <taxon>Embryophyta</taxon>
        <taxon>Tracheophyta</taxon>
        <taxon>Spermatophyta</taxon>
        <taxon>Magnoliopsida</taxon>
        <taxon>eudicotyledons</taxon>
        <taxon>Gunneridae</taxon>
        <taxon>Pentapetalae</taxon>
        <taxon>rosids</taxon>
        <taxon>fabids</taxon>
        <taxon>Malpighiales</taxon>
        <taxon>Rhizophoraceae</taxon>
        <taxon>Rhizophora</taxon>
    </lineage>
</organism>
<dbReference type="PANTHER" id="PTHR37734:SF1">
    <property type="entry name" value="LARGE RIBOSOMAL RNA SUBUNIT ACCUMULATION PROTEIN YCED HOMOLOG 2, CHLOROPLASTIC"/>
    <property type="match status" value="1"/>
</dbReference>
<proteinExistence type="predicted"/>
<dbReference type="EMBL" id="GGEC01035319">
    <property type="protein sequence ID" value="MBX15803.1"/>
    <property type="molecule type" value="Transcribed_RNA"/>
</dbReference>
<sequence>MSGGSLKGIPSFKVANYTSPRIPKLLSWTSKSIVASRRDNLRLINKRSSRKPRRLITISTTDGRWQGNWSSDYLLSFQDLQLEDLIEDEYKDGKVSISLSIQKHASFGLSVDGRIITSFGSKCCKCFTPYCREVDTSFDVWVLPSSSSREDPAAHLPEIGGDDPSVIYVKPGCEAVLDSLVQDTIRLTAAVTDTCSESCEGTEPTWQFSVDQGAKNADFVDQRWSRLLELKNSTMTAF</sequence>
<dbReference type="Pfam" id="PF02620">
    <property type="entry name" value="YceD"/>
    <property type="match status" value="1"/>
</dbReference>